<keyword evidence="2" id="KW-1133">Transmembrane helix</keyword>
<evidence type="ECO:0000313" key="4">
    <source>
        <dbReference type="Proteomes" id="UP000023067"/>
    </source>
</evidence>
<protein>
    <recommendedName>
        <fullName evidence="5">DUF4352 domain-containing protein</fullName>
    </recommendedName>
</protein>
<sequence>MTMSHDPSGTHSPPTTDDAARTGASYAHWLQQEPAPESPVPTLSEHPAPPPAAPRRRAAAWWAAGIAGAMVLVLLAFGGGVITGMVLLRALDAQDGYVEAGMMGIEDDFVDGEVTDAAGGVVAGFGDFDRPAVLGEHRLGWDTPEGGHLQVFVETVTWDAAELVAGADPQNPPAEPGHVYVQADLRLTYRGSVPLDLRDGLWVMAETDYWAADSSEAWAEPAAPLHAVSRLDDGDEVTCSVLFEVPEGVVRDVVFSVEPYWASPLYISRG</sequence>
<dbReference type="OrthoDB" id="4791315at2"/>
<keyword evidence="4" id="KW-1185">Reference proteome</keyword>
<proteinExistence type="predicted"/>
<feature type="compositionally biased region" description="Polar residues" evidence="1">
    <location>
        <begin position="1"/>
        <end position="15"/>
    </location>
</feature>
<feature type="transmembrane region" description="Helical" evidence="2">
    <location>
        <begin position="59"/>
        <end position="88"/>
    </location>
</feature>
<evidence type="ECO:0000256" key="1">
    <source>
        <dbReference type="SAM" id="MobiDB-lite"/>
    </source>
</evidence>
<comment type="caution">
    <text evidence="3">The sequence shown here is derived from an EMBL/GenBank/DDBJ whole genome shotgun (WGS) entry which is preliminary data.</text>
</comment>
<dbReference type="eggNOG" id="ENOG5031E55">
    <property type="taxonomic scope" value="Bacteria"/>
</dbReference>
<dbReference type="EMBL" id="JDYK01000015">
    <property type="protein sequence ID" value="EWS80490.1"/>
    <property type="molecule type" value="Genomic_DNA"/>
</dbReference>
<keyword evidence="2" id="KW-0812">Transmembrane</keyword>
<evidence type="ECO:0008006" key="5">
    <source>
        <dbReference type="Google" id="ProtNLM"/>
    </source>
</evidence>
<evidence type="ECO:0000313" key="3">
    <source>
        <dbReference type="EMBL" id="EWS80490.1"/>
    </source>
</evidence>
<dbReference type="HOGENOM" id="CLU_1029233_0_0_11"/>
<feature type="region of interest" description="Disordered" evidence="1">
    <location>
        <begin position="1"/>
        <end position="53"/>
    </location>
</feature>
<dbReference type="AlphaFoldDB" id="Z9JQ25"/>
<dbReference type="RefSeq" id="WP_038373430.1">
    <property type="nucleotide sequence ID" value="NZ_KK069999.1"/>
</dbReference>
<reference evidence="3 4" key="1">
    <citation type="submission" date="2014-02" db="EMBL/GenBank/DDBJ databases">
        <title>Genome sequence of Brachybacterium phenoliresistens strain W13A50.</title>
        <authorList>
            <person name="Wang X."/>
        </authorList>
    </citation>
    <scope>NUCLEOTIDE SEQUENCE [LARGE SCALE GENOMIC DNA]</scope>
    <source>
        <strain evidence="3 4">W13A50</strain>
    </source>
</reference>
<dbReference type="Proteomes" id="UP000023067">
    <property type="component" value="Unassembled WGS sequence"/>
</dbReference>
<organism evidence="3 4">
    <name type="scientific">Brachybacterium phenoliresistens</name>
    <dbReference type="NCBI Taxonomy" id="396014"/>
    <lineage>
        <taxon>Bacteria</taxon>
        <taxon>Bacillati</taxon>
        <taxon>Actinomycetota</taxon>
        <taxon>Actinomycetes</taxon>
        <taxon>Micrococcales</taxon>
        <taxon>Dermabacteraceae</taxon>
        <taxon>Brachybacterium</taxon>
    </lineage>
</organism>
<accession>Z9JQ25</accession>
<name>Z9JQ25_9MICO</name>
<gene>
    <name evidence="3" type="ORF">BF93_03650</name>
</gene>
<evidence type="ECO:0000256" key="2">
    <source>
        <dbReference type="SAM" id="Phobius"/>
    </source>
</evidence>
<dbReference type="PATRIC" id="fig|396014.3.peg.2761"/>
<keyword evidence="2" id="KW-0472">Membrane</keyword>